<comment type="subcellular location">
    <subcellularLocation>
        <location evidence="1">Membrane</location>
    </subcellularLocation>
</comment>
<dbReference type="OrthoDB" id="5305602at2759"/>
<evidence type="ECO:0000256" key="3">
    <source>
        <dbReference type="ARBA" id="ARBA00022989"/>
    </source>
</evidence>
<dbReference type="HOGENOM" id="CLU_708152_0_0_1"/>
<evidence type="ECO:0000256" key="2">
    <source>
        <dbReference type="ARBA" id="ARBA00022692"/>
    </source>
</evidence>
<dbReference type="GO" id="GO:0016020">
    <property type="term" value="C:membrane"/>
    <property type="evidence" value="ECO:0007669"/>
    <property type="project" value="UniProtKB-SubCell"/>
</dbReference>
<dbReference type="AlphaFoldDB" id="S9PXL2"/>
<dbReference type="PANTHER" id="PTHR32385">
    <property type="entry name" value="MANNOSYL PHOSPHORYLINOSITOL CERAMIDE SYNTHASE"/>
    <property type="match status" value="1"/>
</dbReference>
<keyword evidence="3 5" id="KW-1133">Transmembrane helix</keyword>
<sequence>MDAGKPHYGLVIWKLLKASIPFIVIFAVIFGFFKSYGTGSVYNIQLRVQEKPFIYEEWGDDALSYATDRNINSYTKVNCVNKIDQGGECENLHLHEAHTGSDFLEGHGHDPTAKIIKEWNYKIPRVIHTFVTDDNMYLSQFTEFEVDIRYRHPDWEYVKWSEEHLERLIQSNFPSFLKSWRMLNRPARAQWATLMGLYEYGGLWISRSFQALKNFDHAIQVAERSALLNSRNYSNPNLIEYHPLFLAPKSLQYDFFMASPRHPFVLSLIKELYESNVPESLLNRHPFQGVSEFSNFMALNATKMYDKTYIMKEFYLKDKRKFVEYNPHIIALPDYTFASSWSHPSDVESSDICFLDNGMFDPQYCVDNVLNMNGTEWGIFWLPVYDLLGI</sequence>
<evidence type="ECO:0000256" key="5">
    <source>
        <dbReference type="SAM" id="Phobius"/>
    </source>
</evidence>
<dbReference type="GeneID" id="25032018"/>
<dbReference type="GO" id="GO:0000030">
    <property type="term" value="F:mannosyltransferase activity"/>
    <property type="evidence" value="ECO:0007669"/>
    <property type="project" value="TreeGrafter"/>
</dbReference>
<keyword evidence="2 5" id="KW-0812">Transmembrane</keyword>
<evidence type="ECO:0000256" key="4">
    <source>
        <dbReference type="ARBA" id="ARBA00023136"/>
    </source>
</evidence>
<feature type="transmembrane region" description="Helical" evidence="5">
    <location>
        <begin position="12"/>
        <end position="33"/>
    </location>
</feature>
<keyword evidence="4 5" id="KW-0472">Membrane</keyword>
<dbReference type="Gene3D" id="3.90.550.20">
    <property type="match status" value="1"/>
</dbReference>
<gene>
    <name evidence="6" type="ORF">SOCG_03044</name>
</gene>
<dbReference type="EMBL" id="KE503206">
    <property type="protein sequence ID" value="EPX73826.1"/>
    <property type="molecule type" value="Genomic_DNA"/>
</dbReference>
<evidence type="ECO:0000313" key="6">
    <source>
        <dbReference type="EMBL" id="EPX73826.1"/>
    </source>
</evidence>
<dbReference type="GO" id="GO:0051999">
    <property type="term" value="P:mannosyl-inositol phosphorylceramide biosynthetic process"/>
    <property type="evidence" value="ECO:0007669"/>
    <property type="project" value="TreeGrafter"/>
</dbReference>
<dbReference type="OMA" id="ESSDICF"/>
<proteinExistence type="predicted"/>
<accession>S9PXL2</accession>
<dbReference type="InterPro" id="IPR051706">
    <property type="entry name" value="Glycosyltransferase_domain"/>
</dbReference>
<dbReference type="PANTHER" id="PTHR32385:SF20">
    <property type="entry name" value="MANNOSYL PHOSPHORYLINOSITOL CERAMIDE SYNTHASE CSH1-RELATED"/>
    <property type="match status" value="1"/>
</dbReference>
<name>S9PXL2_SCHOY</name>
<reference evidence="6 7" key="1">
    <citation type="journal article" date="2011" name="Science">
        <title>Comparative functional genomics of the fission yeasts.</title>
        <authorList>
            <person name="Rhind N."/>
            <person name="Chen Z."/>
            <person name="Yassour M."/>
            <person name="Thompson D.A."/>
            <person name="Haas B.J."/>
            <person name="Habib N."/>
            <person name="Wapinski I."/>
            <person name="Roy S."/>
            <person name="Lin M.F."/>
            <person name="Heiman D.I."/>
            <person name="Young S.K."/>
            <person name="Furuya K."/>
            <person name="Guo Y."/>
            <person name="Pidoux A."/>
            <person name="Chen H.M."/>
            <person name="Robbertse B."/>
            <person name="Goldberg J.M."/>
            <person name="Aoki K."/>
            <person name="Bayne E.H."/>
            <person name="Berlin A.M."/>
            <person name="Desjardins C.A."/>
            <person name="Dobbs E."/>
            <person name="Dukaj L."/>
            <person name="Fan L."/>
            <person name="FitzGerald M.G."/>
            <person name="French C."/>
            <person name="Gujja S."/>
            <person name="Hansen K."/>
            <person name="Keifenheim D."/>
            <person name="Levin J.Z."/>
            <person name="Mosher R.A."/>
            <person name="Mueller C.A."/>
            <person name="Pfiffner J."/>
            <person name="Priest M."/>
            <person name="Russ C."/>
            <person name="Smialowska A."/>
            <person name="Swoboda P."/>
            <person name="Sykes S.M."/>
            <person name="Vaughn M."/>
            <person name="Vengrova S."/>
            <person name="Yoder R."/>
            <person name="Zeng Q."/>
            <person name="Allshire R."/>
            <person name="Baulcombe D."/>
            <person name="Birren B.W."/>
            <person name="Brown W."/>
            <person name="Ekwall K."/>
            <person name="Kellis M."/>
            <person name="Leatherwood J."/>
            <person name="Levin H."/>
            <person name="Margalit H."/>
            <person name="Martienssen R."/>
            <person name="Nieduszynski C.A."/>
            <person name="Spatafora J.W."/>
            <person name="Friedman N."/>
            <person name="Dalgaard J.Z."/>
            <person name="Baumann P."/>
            <person name="Niki H."/>
            <person name="Regev A."/>
            <person name="Nusbaum C."/>
        </authorList>
    </citation>
    <scope>NUCLEOTIDE SEQUENCE [LARGE SCALE GENOMIC DNA]</scope>
    <source>
        <strain evidence="7">yFS286</strain>
    </source>
</reference>
<dbReference type="Proteomes" id="UP000016088">
    <property type="component" value="Unassembled WGS sequence"/>
</dbReference>
<dbReference type="RefSeq" id="XP_013016988.1">
    <property type="nucleotide sequence ID" value="XM_013161534.1"/>
</dbReference>
<protein>
    <submittedName>
        <fullName evidence="6">Galactose residue biosynthesis protein Pvg2</fullName>
    </submittedName>
</protein>
<dbReference type="VEuPathDB" id="FungiDB:SOCG_03044"/>
<keyword evidence="7" id="KW-1185">Reference proteome</keyword>
<organism evidence="6 7">
    <name type="scientific">Schizosaccharomyces octosporus (strain yFS286)</name>
    <name type="common">Fission yeast</name>
    <name type="synonym">Octosporomyces octosporus</name>
    <dbReference type="NCBI Taxonomy" id="483514"/>
    <lineage>
        <taxon>Eukaryota</taxon>
        <taxon>Fungi</taxon>
        <taxon>Dikarya</taxon>
        <taxon>Ascomycota</taxon>
        <taxon>Taphrinomycotina</taxon>
        <taxon>Schizosaccharomycetes</taxon>
        <taxon>Schizosaccharomycetales</taxon>
        <taxon>Schizosaccharomycetaceae</taxon>
        <taxon>Schizosaccharomyces</taxon>
    </lineage>
</organism>
<evidence type="ECO:0000256" key="1">
    <source>
        <dbReference type="ARBA" id="ARBA00004370"/>
    </source>
</evidence>
<evidence type="ECO:0000313" key="7">
    <source>
        <dbReference type="Proteomes" id="UP000016088"/>
    </source>
</evidence>